<keyword evidence="2" id="KW-1185">Reference proteome</keyword>
<evidence type="ECO:0000313" key="1">
    <source>
        <dbReference type="EMBL" id="RNA27640.1"/>
    </source>
</evidence>
<sequence length="92" mass="10178">MAYILLNSAVDETKVIFICFICRAIVLKVLCEISQCQIKKYKYRVVTISTGKIMILIQTNRGGGCAPSATFVYLALASTKGNFAVLKSTFKF</sequence>
<accession>A0A3M7RW11</accession>
<comment type="caution">
    <text evidence="1">The sequence shown here is derived from an EMBL/GenBank/DDBJ whole genome shotgun (WGS) entry which is preliminary data.</text>
</comment>
<dbReference type="AlphaFoldDB" id="A0A3M7RW11"/>
<organism evidence="1 2">
    <name type="scientific">Brachionus plicatilis</name>
    <name type="common">Marine rotifer</name>
    <name type="synonym">Brachionus muelleri</name>
    <dbReference type="NCBI Taxonomy" id="10195"/>
    <lineage>
        <taxon>Eukaryota</taxon>
        <taxon>Metazoa</taxon>
        <taxon>Spiralia</taxon>
        <taxon>Gnathifera</taxon>
        <taxon>Rotifera</taxon>
        <taxon>Eurotatoria</taxon>
        <taxon>Monogononta</taxon>
        <taxon>Pseudotrocha</taxon>
        <taxon>Ploima</taxon>
        <taxon>Brachionidae</taxon>
        <taxon>Brachionus</taxon>
    </lineage>
</organism>
<protein>
    <submittedName>
        <fullName evidence="1">Uncharacterized protein</fullName>
    </submittedName>
</protein>
<dbReference type="Proteomes" id="UP000276133">
    <property type="component" value="Unassembled WGS sequence"/>
</dbReference>
<dbReference type="EMBL" id="REGN01002515">
    <property type="protein sequence ID" value="RNA27640.1"/>
    <property type="molecule type" value="Genomic_DNA"/>
</dbReference>
<evidence type="ECO:0000313" key="2">
    <source>
        <dbReference type="Proteomes" id="UP000276133"/>
    </source>
</evidence>
<reference evidence="1 2" key="1">
    <citation type="journal article" date="2018" name="Sci. Rep.">
        <title>Genomic signatures of local adaptation to the degree of environmental predictability in rotifers.</title>
        <authorList>
            <person name="Franch-Gras L."/>
            <person name="Hahn C."/>
            <person name="Garcia-Roger E.M."/>
            <person name="Carmona M.J."/>
            <person name="Serra M."/>
            <person name="Gomez A."/>
        </authorList>
    </citation>
    <scope>NUCLEOTIDE SEQUENCE [LARGE SCALE GENOMIC DNA]</scope>
    <source>
        <strain evidence="1">HYR1</strain>
    </source>
</reference>
<gene>
    <name evidence="1" type="ORF">BpHYR1_014777</name>
</gene>
<proteinExistence type="predicted"/>
<name>A0A3M7RW11_BRAPC</name>